<dbReference type="PANTHER" id="PTHR30349">
    <property type="entry name" value="PHAGE INTEGRASE-RELATED"/>
    <property type="match status" value="1"/>
</dbReference>
<accession>A0A0H3M6H4</accession>
<keyword evidence="2 4" id="KW-0238">DNA-binding</keyword>
<evidence type="ECO:0000313" key="7">
    <source>
        <dbReference type="EMBL" id="CAI27185.1"/>
    </source>
</evidence>
<dbReference type="InterPro" id="IPR010998">
    <property type="entry name" value="Integrase_recombinase_N"/>
</dbReference>
<evidence type="ECO:0000259" key="6">
    <source>
        <dbReference type="PROSITE" id="PS51900"/>
    </source>
</evidence>
<dbReference type="EMBL" id="CR925678">
    <property type="protein sequence ID" value="CAI27185.1"/>
    <property type="molecule type" value="Genomic_DNA"/>
</dbReference>
<gene>
    <name evidence="7" type="primary">xerC</name>
    <name evidence="7" type="ordered locus">ERWE_CDS_06910</name>
</gene>
<dbReference type="GO" id="GO:0003677">
    <property type="term" value="F:DNA binding"/>
    <property type="evidence" value="ECO:0007669"/>
    <property type="project" value="UniProtKB-UniRule"/>
</dbReference>
<dbReference type="GO" id="GO:0006310">
    <property type="term" value="P:DNA recombination"/>
    <property type="evidence" value="ECO:0007669"/>
    <property type="project" value="UniProtKB-KW"/>
</dbReference>
<evidence type="ECO:0000256" key="1">
    <source>
        <dbReference type="ARBA" id="ARBA00022908"/>
    </source>
</evidence>
<dbReference type="InterPro" id="IPR004107">
    <property type="entry name" value="Integrase_SAM-like_N"/>
</dbReference>
<evidence type="ECO:0000313" key="8">
    <source>
        <dbReference type="Proteomes" id="UP000001021"/>
    </source>
</evidence>
<dbReference type="InterPro" id="IPR011010">
    <property type="entry name" value="DNA_brk_join_enz"/>
</dbReference>
<keyword evidence="3" id="KW-0233">DNA recombination</keyword>
<keyword evidence="8" id="KW-1185">Reference proteome</keyword>
<dbReference type="SUPFAM" id="SSF56349">
    <property type="entry name" value="DNA breaking-rejoining enzymes"/>
    <property type="match status" value="1"/>
</dbReference>
<dbReference type="Proteomes" id="UP000001021">
    <property type="component" value="Chromosome"/>
</dbReference>
<dbReference type="AlphaFoldDB" id="A0A0H3M6H4"/>
<evidence type="ECO:0000259" key="5">
    <source>
        <dbReference type="PROSITE" id="PS51898"/>
    </source>
</evidence>
<dbReference type="GO" id="GO:0015074">
    <property type="term" value="P:DNA integration"/>
    <property type="evidence" value="ECO:0007669"/>
    <property type="project" value="UniProtKB-KW"/>
</dbReference>
<dbReference type="Pfam" id="PF02899">
    <property type="entry name" value="Phage_int_SAM_1"/>
    <property type="match status" value="1"/>
</dbReference>
<dbReference type="InterPro" id="IPR013762">
    <property type="entry name" value="Integrase-like_cat_sf"/>
</dbReference>
<evidence type="ECO:0000256" key="2">
    <source>
        <dbReference type="ARBA" id="ARBA00023125"/>
    </source>
</evidence>
<dbReference type="InterPro" id="IPR050090">
    <property type="entry name" value="Tyrosine_recombinase_XerCD"/>
</dbReference>
<dbReference type="Gene3D" id="1.10.150.130">
    <property type="match status" value="1"/>
</dbReference>
<dbReference type="Gene3D" id="1.10.443.10">
    <property type="entry name" value="Intergrase catalytic core"/>
    <property type="match status" value="1"/>
</dbReference>
<protein>
    <submittedName>
        <fullName evidence="7">Integrase/recombinase</fullName>
    </submittedName>
</protein>
<dbReference type="eggNOG" id="COG4974">
    <property type="taxonomic scope" value="Bacteria"/>
</dbReference>
<dbReference type="HOGENOM" id="CLU_027562_9_0_5"/>
<dbReference type="SUPFAM" id="SSF47823">
    <property type="entry name" value="lambda integrase-like, N-terminal domain"/>
    <property type="match status" value="1"/>
</dbReference>
<feature type="domain" description="Tyr recombinase" evidence="5">
    <location>
        <begin position="122"/>
        <end position="305"/>
    </location>
</feature>
<name>A0A0H3M6H4_EHRRW</name>
<keyword evidence="1" id="KW-0229">DNA integration</keyword>
<evidence type="ECO:0000256" key="4">
    <source>
        <dbReference type="PROSITE-ProRule" id="PRU01248"/>
    </source>
</evidence>
<dbReference type="PROSITE" id="PS51898">
    <property type="entry name" value="TYR_RECOMBINASE"/>
    <property type="match status" value="1"/>
</dbReference>
<feature type="domain" description="Core-binding (CB)" evidence="6">
    <location>
        <begin position="10"/>
        <end position="101"/>
    </location>
</feature>
<dbReference type="PANTHER" id="PTHR30349:SF90">
    <property type="entry name" value="TYROSINE RECOMBINASE XERD"/>
    <property type="match status" value="1"/>
</dbReference>
<dbReference type="PROSITE" id="PS51900">
    <property type="entry name" value="CB"/>
    <property type="match status" value="1"/>
</dbReference>
<dbReference type="InterPro" id="IPR002104">
    <property type="entry name" value="Integrase_catalytic"/>
</dbReference>
<sequence>MIDFKYMSNKELYDIVNDWKIWMEQEKRYSLNTVVSYVRDLDKLIKFLHKSTGCSVTLNDLVHVKIGDLRKWFASRYQCGVEAVTNARSLSALRNFFRYLSRMYYIDSQAVFYLSRPHLKKTLPKVLAGSHIEIILNYYKQLPQNWVDMRNFAIMMLLYGSGFRISEVVNLKFQDVREDRLFITGKGNKERVVPILSMVYKSLCQYIECCPYYLGARPSNQYIFVGVRGKKLSRTHFANIMQKLRAEMGLPDITTAHTFRHSFATHLFIGGADIRSVQELLGHTSLSTTQIYTHLDHKSIIEHYKAFHPQIVKKNIDY</sequence>
<evidence type="ECO:0000256" key="3">
    <source>
        <dbReference type="ARBA" id="ARBA00023172"/>
    </source>
</evidence>
<organism evidence="7 8">
    <name type="scientific">Ehrlichia ruminantium (strain Welgevonden)</name>
    <dbReference type="NCBI Taxonomy" id="254945"/>
    <lineage>
        <taxon>Bacteria</taxon>
        <taxon>Pseudomonadati</taxon>
        <taxon>Pseudomonadota</taxon>
        <taxon>Alphaproteobacteria</taxon>
        <taxon>Rickettsiales</taxon>
        <taxon>Anaplasmataceae</taxon>
        <taxon>Ehrlichia</taxon>
    </lineage>
</organism>
<dbReference type="KEGG" id="erw:ERWE_CDS_06910"/>
<reference evidence="7 8" key="1">
    <citation type="journal article" date="2006" name="J. Bacteriol.">
        <title>Comparative genomic analysis of three strains of Ehrlichia ruminantium reveals an active process of genome size plasticity.</title>
        <authorList>
            <person name="Frutos R."/>
            <person name="Viari A."/>
            <person name="Ferraz C."/>
            <person name="Morgat A."/>
            <person name="Eychenie S."/>
            <person name="Kandassami Y."/>
            <person name="Chantal I."/>
            <person name="Bensaid A."/>
            <person name="Coissac E."/>
            <person name="Vachiery N."/>
            <person name="Demaille J."/>
            <person name="Martinez D."/>
        </authorList>
    </citation>
    <scope>NUCLEOTIDE SEQUENCE [LARGE SCALE GENOMIC DNA]</scope>
    <source>
        <strain evidence="7 8">Welgevonden</strain>
    </source>
</reference>
<dbReference type="InterPro" id="IPR044068">
    <property type="entry name" value="CB"/>
</dbReference>
<dbReference type="Pfam" id="PF00589">
    <property type="entry name" value="Phage_integrase"/>
    <property type="match status" value="1"/>
</dbReference>
<proteinExistence type="predicted"/>